<dbReference type="InterPro" id="IPR006665">
    <property type="entry name" value="OmpA-like"/>
</dbReference>
<dbReference type="RefSeq" id="WP_184135896.1">
    <property type="nucleotide sequence ID" value="NZ_JACHKT010000028.1"/>
</dbReference>
<evidence type="ECO:0000256" key="2">
    <source>
        <dbReference type="ARBA" id="ARBA00023136"/>
    </source>
</evidence>
<keyword evidence="2 4" id="KW-0472">Membrane</keyword>
<dbReference type="InterPro" id="IPR036737">
    <property type="entry name" value="OmpA-like_sf"/>
</dbReference>
<feature type="chain" id="PRO_5032503148" evidence="5">
    <location>
        <begin position="23"/>
        <end position="662"/>
    </location>
</feature>
<dbReference type="InterPro" id="IPR011042">
    <property type="entry name" value="6-blade_b-propeller_TolB-like"/>
</dbReference>
<comment type="subcellular location">
    <subcellularLocation>
        <location evidence="1">Cell outer membrane</location>
    </subcellularLocation>
</comment>
<keyword evidence="8" id="KW-1185">Reference proteome</keyword>
<organism evidence="7 8">
    <name type="scientific">Arcicella rosea</name>
    <dbReference type="NCBI Taxonomy" id="502909"/>
    <lineage>
        <taxon>Bacteria</taxon>
        <taxon>Pseudomonadati</taxon>
        <taxon>Bacteroidota</taxon>
        <taxon>Cytophagia</taxon>
        <taxon>Cytophagales</taxon>
        <taxon>Flectobacillaceae</taxon>
        <taxon>Arcicella</taxon>
    </lineage>
</organism>
<evidence type="ECO:0000256" key="3">
    <source>
        <dbReference type="ARBA" id="ARBA00023237"/>
    </source>
</evidence>
<name>A0A841ENA8_9BACT</name>
<evidence type="ECO:0000313" key="8">
    <source>
        <dbReference type="Proteomes" id="UP000524404"/>
    </source>
</evidence>
<dbReference type="AlphaFoldDB" id="A0A841ENA8"/>
<comment type="caution">
    <text evidence="7">The sequence shown here is derived from an EMBL/GenBank/DDBJ whole genome shotgun (WGS) entry which is preliminary data.</text>
</comment>
<dbReference type="Gene3D" id="3.30.1330.60">
    <property type="entry name" value="OmpA-like domain"/>
    <property type="match status" value="1"/>
</dbReference>
<dbReference type="PROSITE" id="PS51123">
    <property type="entry name" value="OMPA_2"/>
    <property type="match status" value="1"/>
</dbReference>
<dbReference type="SUPFAM" id="SSF103088">
    <property type="entry name" value="OmpA-like"/>
    <property type="match status" value="1"/>
</dbReference>
<evidence type="ECO:0000259" key="6">
    <source>
        <dbReference type="PROSITE" id="PS51123"/>
    </source>
</evidence>
<proteinExistence type="predicted"/>
<dbReference type="Proteomes" id="UP000524404">
    <property type="component" value="Unassembled WGS sequence"/>
</dbReference>
<dbReference type="Pfam" id="PF07676">
    <property type="entry name" value="PD40"/>
    <property type="match status" value="3"/>
</dbReference>
<evidence type="ECO:0000313" key="7">
    <source>
        <dbReference type="EMBL" id="MBB6004715.1"/>
    </source>
</evidence>
<feature type="signal peptide" evidence="5">
    <location>
        <begin position="1"/>
        <end position="22"/>
    </location>
</feature>
<protein>
    <submittedName>
        <fullName evidence="7">Outer membrane protein OmpA-like peptidoglycan-associated protein/tetratricopeptide (TPR) repeat protein</fullName>
    </submittedName>
</protein>
<dbReference type="InterPro" id="IPR011659">
    <property type="entry name" value="WD40"/>
</dbReference>
<dbReference type="InterPro" id="IPR011990">
    <property type="entry name" value="TPR-like_helical_dom_sf"/>
</dbReference>
<keyword evidence="5" id="KW-0732">Signal</keyword>
<dbReference type="PANTHER" id="PTHR30329">
    <property type="entry name" value="STATOR ELEMENT OF FLAGELLAR MOTOR COMPLEX"/>
    <property type="match status" value="1"/>
</dbReference>
<dbReference type="SUPFAM" id="SSF82171">
    <property type="entry name" value="DPP6 N-terminal domain-like"/>
    <property type="match status" value="1"/>
</dbReference>
<dbReference type="EMBL" id="JACHKT010000028">
    <property type="protein sequence ID" value="MBB6004715.1"/>
    <property type="molecule type" value="Genomic_DNA"/>
</dbReference>
<dbReference type="GO" id="GO:0009279">
    <property type="term" value="C:cell outer membrane"/>
    <property type="evidence" value="ECO:0007669"/>
    <property type="project" value="UniProtKB-SubCell"/>
</dbReference>
<dbReference type="Pfam" id="PF00691">
    <property type="entry name" value="OmpA"/>
    <property type="match status" value="1"/>
</dbReference>
<accession>A0A841ENA8</accession>
<feature type="domain" description="OmpA-like" evidence="6">
    <location>
        <begin position="538"/>
        <end position="662"/>
    </location>
</feature>
<dbReference type="PRINTS" id="PR01021">
    <property type="entry name" value="OMPADOMAIN"/>
</dbReference>
<dbReference type="PANTHER" id="PTHR30329:SF21">
    <property type="entry name" value="LIPOPROTEIN YIAD-RELATED"/>
    <property type="match status" value="1"/>
</dbReference>
<evidence type="ECO:0000256" key="4">
    <source>
        <dbReference type="PROSITE-ProRule" id="PRU00473"/>
    </source>
</evidence>
<keyword evidence="3" id="KW-0998">Cell outer membrane</keyword>
<dbReference type="SUPFAM" id="SSF48452">
    <property type="entry name" value="TPR-like"/>
    <property type="match status" value="1"/>
</dbReference>
<dbReference type="CDD" id="cd07185">
    <property type="entry name" value="OmpA_C-like"/>
    <property type="match status" value="1"/>
</dbReference>
<evidence type="ECO:0000256" key="5">
    <source>
        <dbReference type="SAM" id="SignalP"/>
    </source>
</evidence>
<reference evidence="7 8" key="1">
    <citation type="submission" date="2020-08" db="EMBL/GenBank/DDBJ databases">
        <title>Functional genomics of gut bacteria from endangered species of beetles.</title>
        <authorList>
            <person name="Carlos-Shanley C."/>
        </authorList>
    </citation>
    <scope>NUCLEOTIDE SEQUENCE [LARGE SCALE GENOMIC DNA]</scope>
    <source>
        <strain evidence="7 8">S00070</strain>
    </source>
</reference>
<dbReference type="Gene3D" id="1.25.40.10">
    <property type="entry name" value="Tetratricopeptide repeat domain"/>
    <property type="match status" value="1"/>
</dbReference>
<sequence>MQKFRQLIALFAAIILLNSCNSALQSFKKGQKKFDNGEFELAIKELKKASAANYELAKTSYLIAESYRLSNRSILAGEYYEKALAAGSRENDLRYHLATTQKMQGKYQEAAKNLEKYLSGVPSKLFKSKAQAEIDQLEEVEALANKKTYIELKPLNINSTGAEFAPIIQGNDLIFTASRKDIVYKNNGLPYLGLYRAALNSPTELGNPTLFSTTIFKSNANEGTPTFSKDGKMMVFARGNAGKRSDESPDVDLYISRNIDGVWTEPEMISVSDSLAWDGCPSFSADNKTLYFGSNRLGGKGGIDLYRANIDNAGRFGRAINLGADINTAGDEMFPYVSADGKLYFSSDGHAGLGGLDLFVATRKNGEISVEHLGIPLNSRFDDFGLVAIDSTKGYFASNRDSGKGDDDIYYFENTQPDKKYDVPVIAKETPKKKIIRYFLAGSITDMNNQPLDEVKVAIIDNSTNQAIEEIYTKSEGTFGKVKMEEDKSYTIVTEKNGYFTKREPFTMLGKSVPLELLTKAETDTTFYASIKLDKPEVGKEITKIFQIAPIYYDLDKADIRSDASPELDKIVQILNDNPTIRLELGSHTDSRATTEYNAKLSQRRADAAVAYIISKGIAAARIVAKGYGESQLVNKCADGVNCTEEEHQLNRRTEFKVLSVK</sequence>
<dbReference type="InterPro" id="IPR006664">
    <property type="entry name" value="OMP_bac"/>
</dbReference>
<dbReference type="Gene3D" id="2.120.10.30">
    <property type="entry name" value="TolB, C-terminal domain"/>
    <property type="match status" value="1"/>
</dbReference>
<gene>
    <name evidence="7" type="ORF">HNP25_003385</name>
</gene>
<dbReference type="InterPro" id="IPR050330">
    <property type="entry name" value="Bact_OuterMem_StrucFunc"/>
</dbReference>
<evidence type="ECO:0000256" key="1">
    <source>
        <dbReference type="ARBA" id="ARBA00004442"/>
    </source>
</evidence>